<dbReference type="EMBL" id="JAGBKN010000021">
    <property type="protein sequence ID" value="MBO1517571.1"/>
    <property type="molecule type" value="Genomic_DNA"/>
</dbReference>
<dbReference type="GO" id="GO:0046656">
    <property type="term" value="P:folic acid biosynthetic process"/>
    <property type="evidence" value="ECO:0007669"/>
    <property type="project" value="UniProtKB-KW"/>
</dbReference>
<evidence type="ECO:0000256" key="5">
    <source>
        <dbReference type="ARBA" id="ARBA00022777"/>
    </source>
</evidence>
<dbReference type="Gene3D" id="3.30.70.560">
    <property type="entry name" value="7,8-Dihydro-6-hydroxymethylpterin-pyrophosphokinase HPPK"/>
    <property type="match status" value="1"/>
</dbReference>
<protein>
    <recommendedName>
        <fullName evidence="2">2-amino-4-hydroxy-6-hydroxymethyldihydropteridine diphosphokinase</fullName>
        <ecNumber evidence="2">2.7.6.3</ecNumber>
    </recommendedName>
</protein>
<feature type="domain" description="7,8-dihydro-6-hydroxymethylpterin-pyrophosphokinase" evidence="8">
    <location>
        <begin position="36"/>
        <end position="139"/>
    </location>
</feature>
<evidence type="ECO:0000256" key="3">
    <source>
        <dbReference type="ARBA" id="ARBA00022679"/>
    </source>
</evidence>
<evidence type="ECO:0000256" key="4">
    <source>
        <dbReference type="ARBA" id="ARBA00022741"/>
    </source>
</evidence>
<evidence type="ECO:0000256" key="7">
    <source>
        <dbReference type="ARBA" id="ARBA00022909"/>
    </source>
</evidence>
<dbReference type="EC" id="2.7.6.3" evidence="2"/>
<keyword evidence="6" id="KW-0067">ATP-binding</keyword>
<keyword evidence="3" id="KW-0808">Transferase</keyword>
<evidence type="ECO:0000259" key="8">
    <source>
        <dbReference type="Pfam" id="PF01288"/>
    </source>
</evidence>
<dbReference type="AlphaFoldDB" id="A0AAW4IS12"/>
<dbReference type="GO" id="GO:0016301">
    <property type="term" value="F:kinase activity"/>
    <property type="evidence" value="ECO:0007669"/>
    <property type="project" value="UniProtKB-KW"/>
</dbReference>
<dbReference type="RefSeq" id="WP_207970045.1">
    <property type="nucleotide sequence ID" value="NZ_JAGBKN010000021.1"/>
</dbReference>
<evidence type="ECO:0000256" key="2">
    <source>
        <dbReference type="ARBA" id="ARBA00013253"/>
    </source>
</evidence>
<organism evidence="9 10">
    <name type="scientific">Psychrobacter halodurans</name>
    <dbReference type="NCBI Taxonomy" id="2818439"/>
    <lineage>
        <taxon>Bacteria</taxon>
        <taxon>Pseudomonadati</taxon>
        <taxon>Pseudomonadota</taxon>
        <taxon>Gammaproteobacteria</taxon>
        <taxon>Moraxellales</taxon>
        <taxon>Moraxellaceae</taxon>
        <taxon>Psychrobacter</taxon>
    </lineage>
</organism>
<reference evidence="9 10" key="1">
    <citation type="submission" date="2021-03" db="EMBL/GenBank/DDBJ databases">
        <authorList>
            <person name="Shang D.-D."/>
            <person name="Du Z.-J."/>
            <person name="Chen G.-J."/>
        </authorList>
    </citation>
    <scope>NUCLEOTIDE SEQUENCE [LARGE SCALE GENOMIC DNA]</scope>
    <source>
        <strain evidence="9 10">F2608</strain>
    </source>
</reference>
<name>A0AAW4IS12_9GAMM</name>
<evidence type="ECO:0000313" key="10">
    <source>
        <dbReference type="Proteomes" id="UP000664161"/>
    </source>
</evidence>
<evidence type="ECO:0000256" key="6">
    <source>
        <dbReference type="ARBA" id="ARBA00022840"/>
    </source>
</evidence>
<keyword evidence="10" id="KW-1185">Reference proteome</keyword>
<proteinExistence type="predicted"/>
<dbReference type="GO" id="GO:0003848">
    <property type="term" value="F:2-amino-4-hydroxy-6-hydroxymethyldihydropteridine diphosphokinase activity"/>
    <property type="evidence" value="ECO:0007669"/>
    <property type="project" value="UniProtKB-EC"/>
</dbReference>
<comment type="pathway">
    <text evidence="1">Cofactor biosynthesis; tetrahydrofolate biosynthesis; 2-amino-4-hydroxy-6-hydroxymethyl-7,8-dihydropteridine diphosphate from 7,8-dihydroneopterin triphosphate: step 4/4.</text>
</comment>
<comment type="caution">
    <text evidence="9">The sequence shown here is derived from an EMBL/GenBank/DDBJ whole genome shotgun (WGS) entry which is preliminary data.</text>
</comment>
<sequence length="190" mass="21187">MFTTYEKHKGLAGVNLAGLEIHTPEQLQTHAVTAVVLALGSNYHADYYLPDARGKLATFGRMQLSTSFQNPDFTATQEQPKPDYTNQCAYLSLDTAMSLQELQQAFKLIESDCHRQRLTEGQTSIKKVTMDIDILLIQTGLNKNSLSNKSISAKIVEYSEQWIIMADRYPFKAHETAGVEELISKSGLIG</sequence>
<dbReference type="InterPro" id="IPR035907">
    <property type="entry name" value="Hppk_sf"/>
</dbReference>
<dbReference type="InterPro" id="IPR000550">
    <property type="entry name" value="Hppk"/>
</dbReference>
<keyword evidence="5" id="KW-0418">Kinase</keyword>
<dbReference type="Pfam" id="PF01288">
    <property type="entry name" value="HPPK"/>
    <property type="match status" value="1"/>
</dbReference>
<gene>
    <name evidence="9" type="ORF">J3491_09525</name>
</gene>
<accession>A0AAW4IS12</accession>
<evidence type="ECO:0000313" key="9">
    <source>
        <dbReference type="EMBL" id="MBO1517571.1"/>
    </source>
</evidence>
<dbReference type="GO" id="GO:0005524">
    <property type="term" value="F:ATP binding"/>
    <property type="evidence" value="ECO:0007669"/>
    <property type="project" value="UniProtKB-KW"/>
</dbReference>
<keyword evidence="7" id="KW-0289">Folate biosynthesis</keyword>
<dbReference type="SUPFAM" id="SSF55083">
    <property type="entry name" value="6-hydroxymethyl-7,8-dihydropterin pyrophosphokinase, HPPK"/>
    <property type="match status" value="1"/>
</dbReference>
<keyword evidence="4" id="KW-0547">Nucleotide-binding</keyword>
<dbReference type="Proteomes" id="UP000664161">
    <property type="component" value="Unassembled WGS sequence"/>
</dbReference>
<evidence type="ECO:0000256" key="1">
    <source>
        <dbReference type="ARBA" id="ARBA00005051"/>
    </source>
</evidence>